<organism evidence="1 2">
    <name type="scientific">Nocardioides deserti</name>
    <dbReference type="NCBI Taxonomy" id="1588644"/>
    <lineage>
        <taxon>Bacteria</taxon>
        <taxon>Bacillati</taxon>
        <taxon>Actinomycetota</taxon>
        <taxon>Actinomycetes</taxon>
        <taxon>Propionibacteriales</taxon>
        <taxon>Nocardioidaceae</taxon>
        <taxon>Nocardioides</taxon>
    </lineage>
</organism>
<comment type="caution">
    <text evidence="1">The sequence shown here is derived from an EMBL/GenBank/DDBJ whole genome shotgun (WGS) entry which is preliminary data.</text>
</comment>
<proteinExistence type="predicted"/>
<evidence type="ECO:0000313" key="1">
    <source>
        <dbReference type="EMBL" id="MBC2961326.1"/>
    </source>
</evidence>
<dbReference type="EMBL" id="JACMYC010000007">
    <property type="protein sequence ID" value="MBC2961326.1"/>
    <property type="molecule type" value="Genomic_DNA"/>
</dbReference>
<reference evidence="1 2" key="1">
    <citation type="submission" date="2020-08" db="EMBL/GenBank/DDBJ databases">
        <title>novel species in genus Nocardioides.</title>
        <authorList>
            <person name="Zhang G."/>
        </authorList>
    </citation>
    <scope>NUCLEOTIDE SEQUENCE [LARGE SCALE GENOMIC DNA]</scope>
    <source>
        <strain evidence="1 2">SC8A-24</strain>
    </source>
</reference>
<keyword evidence="2" id="KW-1185">Reference proteome</keyword>
<evidence type="ECO:0000313" key="2">
    <source>
        <dbReference type="Proteomes" id="UP000604001"/>
    </source>
</evidence>
<gene>
    <name evidence="1" type="ORF">H7344_13555</name>
</gene>
<protein>
    <submittedName>
        <fullName evidence="1">Uncharacterized protein</fullName>
    </submittedName>
</protein>
<dbReference type="RefSeq" id="WP_186346540.1">
    <property type="nucleotide sequence ID" value="NZ_BMMR01000001.1"/>
</dbReference>
<accession>A0ABR6UA52</accession>
<dbReference type="Proteomes" id="UP000604001">
    <property type="component" value="Unassembled WGS sequence"/>
</dbReference>
<sequence>MKEDKVLAWLRRHDSTPLLFSDVSRALITNNKKQRARSHEARSELRSILADLEMDGVVSLTEREGREGRGLSIAMLGRDGGAP</sequence>
<name>A0ABR6UA52_9ACTN</name>